<evidence type="ECO:0000313" key="1">
    <source>
        <dbReference type="EMBL" id="NMF00835.1"/>
    </source>
</evidence>
<accession>A0A848CTG5</accession>
<protein>
    <submittedName>
        <fullName evidence="1">Uncharacterized protein</fullName>
    </submittedName>
</protein>
<evidence type="ECO:0000313" key="2">
    <source>
        <dbReference type="Proteomes" id="UP000561326"/>
    </source>
</evidence>
<dbReference type="RefSeq" id="WP_021621568.1">
    <property type="nucleotide sequence ID" value="NZ_CABKST010000132.1"/>
</dbReference>
<comment type="caution">
    <text evidence="1">The sequence shown here is derived from an EMBL/GenBank/DDBJ whole genome shotgun (WGS) entry which is preliminary data.</text>
</comment>
<reference evidence="1 2" key="1">
    <citation type="submission" date="2020-04" db="EMBL/GenBank/DDBJ databases">
        <authorList>
            <person name="Hitch T.C.A."/>
            <person name="Wylensek D."/>
            <person name="Clavel T."/>
        </authorList>
    </citation>
    <scope>NUCLEOTIDE SEQUENCE [LARGE SCALE GENOMIC DNA]</scope>
    <source>
        <strain evidence="1 2">WB01_D5_05</strain>
    </source>
</reference>
<dbReference type="AlphaFoldDB" id="A0A848CTG5"/>
<dbReference type="GeneID" id="92839213"/>
<dbReference type="EMBL" id="JABAGO010000055">
    <property type="protein sequence ID" value="NMF00835.1"/>
    <property type="molecule type" value="Genomic_DNA"/>
</dbReference>
<organism evidence="1 2">
    <name type="scientific">Aneurinibacillus aneurinilyticus</name>
    <name type="common">Bacillus aneurinolyticus</name>
    <dbReference type="NCBI Taxonomy" id="1391"/>
    <lineage>
        <taxon>Bacteria</taxon>
        <taxon>Bacillati</taxon>
        <taxon>Bacillota</taxon>
        <taxon>Bacilli</taxon>
        <taxon>Bacillales</taxon>
        <taxon>Paenibacillaceae</taxon>
        <taxon>Aneurinibacillus group</taxon>
        <taxon>Aneurinibacillus</taxon>
    </lineage>
</organism>
<dbReference type="Proteomes" id="UP000561326">
    <property type="component" value="Unassembled WGS sequence"/>
</dbReference>
<sequence>MDTKKLDTRRVRHAFEKNIAKHAKIKTQDNKTYEGYIEKVESDHVSLAIPKTKRAGTLVKSNENWFRRRHFRRVVLPLSSINLRESSLLK</sequence>
<proteinExistence type="predicted"/>
<gene>
    <name evidence="1" type="ORF">HF838_21670</name>
</gene>
<name>A0A848CTG5_ANEAE</name>
<dbReference type="OrthoDB" id="2687427at2"/>